<reference evidence="1" key="1">
    <citation type="journal article" date="2020" name="Microb. Genom.">
        <title>Genetic diversity of clinical and environmental Mucorales isolates obtained from an investigation of mucormycosis cases among solid organ transplant recipients.</title>
        <authorList>
            <person name="Nguyen M.H."/>
            <person name="Kaul D."/>
            <person name="Muto C."/>
            <person name="Cheng S.J."/>
            <person name="Richter R.A."/>
            <person name="Bruno V.M."/>
            <person name="Liu G."/>
            <person name="Beyhan S."/>
            <person name="Sundermann A.J."/>
            <person name="Mounaud S."/>
            <person name="Pasculle A.W."/>
            <person name="Nierman W.C."/>
            <person name="Driscoll E."/>
            <person name="Cumbie R."/>
            <person name="Clancy C.J."/>
            <person name="Dupont C.L."/>
        </authorList>
    </citation>
    <scope>NUCLEOTIDE SEQUENCE</scope>
    <source>
        <strain evidence="1">GL16</strain>
    </source>
</reference>
<dbReference type="Proteomes" id="UP000717996">
    <property type="component" value="Unassembled WGS sequence"/>
</dbReference>
<dbReference type="AlphaFoldDB" id="A0A9P6Y0F4"/>
<evidence type="ECO:0000313" key="2">
    <source>
        <dbReference type="Proteomes" id="UP000717996"/>
    </source>
</evidence>
<dbReference type="OrthoDB" id="2417874at2759"/>
<accession>A0A9P6Y0F4</accession>
<organism evidence="1 2">
    <name type="scientific">Rhizopus oryzae</name>
    <name type="common">Mucormycosis agent</name>
    <name type="synonym">Rhizopus arrhizus var. delemar</name>
    <dbReference type="NCBI Taxonomy" id="64495"/>
    <lineage>
        <taxon>Eukaryota</taxon>
        <taxon>Fungi</taxon>
        <taxon>Fungi incertae sedis</taxon>
        <taxon>Mucoromycota</taxon>
        <taxon>Mucoromycotina</taxon>
        <taxon>Mucoromycetes</taxon>
        <taxon>Mucorales</taxon>
        <taxon>Mucorineae</taxon>
        <taxon>Rhizopodaceae</taxon>
        <taxon>Rhizopus</taxon>
    </lineage>
</organism>
<gene>
    <name evidence="1" type="ORF">G6F51_010867</name>
</gene>
<protein>
    <recommendedName>
        <fullName evidence="3">Reverse transcriptase domain-containing protein</fullName>
    </recommendedName>
</protein>
<proteinExistence type="predicted"/>
<evidence type="ECO:0008006" key="3">
    <source>
        <dbReference type="Google" id="ProtNLM"/>
    </source>
</evidence>
<comment type="caution">
    <text evidence="1">The sequence shown here is derived from an EMBL/GenBank/DDBJ whole genome shotgun (WGS) entry which is preliminary data.</text>
</comment>
<dbReference type="EMBL" id="JAANIT010002381">
    <property type="protein sequence ID" value="KAG1536615.1"/>
    <property type="molecule type" value="Genomic_DNA"/>
</dbReference>
<name>A0A9P6Y0F4_RHIOR</name>
<evidence type="ECO:0000313" key="1">
    <source>
        <dbReference type="EMBL" id="KAG1536615.1"/>
    </source>
</evidence>
<sequence length="500" mass="57822">MDSSVSGQLSQCHENRQLGRDSQFSAATPHHMILSVIDYIYLGSELHQCLSNTAITCLHPAWSDHSILQSTYTLGASKFGPGLWRADPSYASHQPLQQKLEKGISKLLQRTDLDRTPQQQWEEVRILTAKIIRSYSIAYVEWQSQTIKTLEKKRNRILRTKPSPAIRLQLIPPIDLQLQTLQKELAEIARLKSRIHWQENGENNITYLKGMHKKRTLEQCMTEFEDPTAADPTVIHSEPTLMRNIVNTFYQQLYTVDPDRIQHIRDYLGTVNFDHEISEAEDQKLQQKFDFDDIIYMTKRCPKQSSPGSDGLGLEHHPRLGLLLDQEKAYDRVLPEYLLEMLRMMKSPESYQDYLPSDGTDSQCIKCIAYADDICAFVKDVADFDRLQFHMAQYNTVSNSKFNKDKTEAFSLDGCKSQSWSALLQSNHITTYHCKHSPSAFRYLGYYLPYTIMQRDSIQNMLLEKLKAQFQIYSQRQLSLRGRASIANLLVLSKIWRSGR</sequence>